<feature type="domain" description="Carrier" evidence="8">
    <location>
        <begin position="2380"/>
        <end position="2454"/>
    </location>
</feature>
<dbReference type="SUPFAM" id="SSF55048">
    <property type="entry name" value="Probable ACP-binding domain of malonyl-CoA ACP transacylase"/>
    <property type="match status" value="1"/>
</dbReference>
<dbReference type="InterPro" id="IPR013154">
    <property type="entry name" value="ADH-like_N"/>
</dbReference>
<dbReference type="InterPro" id="IPR057326">
    <property type="entry name" value="KR_dom"/>
</dbReference>
<keyword evidence="2" id="KW-0597">Phosphoprotein</keyword>
<dbReference type="SUPFAM" id="SSF51735">
    <property type="entry name" value="NAD(P)-binding Rossmann-fold domains"/>
    <property type="match status" value="3"/>
</dbReference>
<evidence type="ECO:0000313" key="11">
    <source>
        <dbReference type="EMBL" id="MBO2444506.1"/>
    </source>
</evidence>
<feature type="active site" description="Proton acceptor; for dehydratase activity" evidence="7">
    <location>
        <position position="957"/>
    </location>
</feature>
<dbReference type="Gene3D" id="3.90.180.10">
    <property type="entry name" value="Medium-chain alcohol dehydrogenases, catalytic domain"/>
    <property type="match status" value="1"/>
</dbReference>
<keyword evidence="1" id="KW-0596">Phosphopantetheine</keyword>
<keyword evidence="12" id="KW-1185">Reference proteome</keyword>
<dbReference type="InterPro" id="IPR020843">
    <property type="entry name" value="ER"/>
</dbReference>
<dbReference type="InterPro" id="IPR014031">
    <property type="entry name" value="Ketoacyl_synth_C"/>
</dbReference>
<dbReference type="SUPFAM" id="SSF52151">
    <property type="entry name" value="FabD/lysophospholipase-like"/>
    <property type="match status" value="1"/>
</dbReference>
<name>A0ABS3RE56_9ACTN</name>
<dbReference type="PROSITE" id="PS01162">
    <property type="entry name" value="QOR_ZETA_CRYSTAL"/>
    <property type="match status" value="1"/>
</dbReference>
<keyword evidence="5" id="KW-0511">Multifunctional enzyme</keyword>
<dbReference type="Pfam" id="PF00109">
    <property type="entry name" value="ketoacyl-synt"/>
    <property type="match status" value="1"/>
</dbReference>
<dbReference type="InterPro" id="IPR042104">
    <property type="entry name" value="PKS_dehydratase_sf"/>
</dbReference>
<dbReference type="InterPro" id="IPR020806">
    <property type="entry name" value="PKS_PP-bd"/>
</dbReference>
<feature type="region of interest" description="N-terminal hotdog fold" evidence="7">
    <location>
        <begin position="928"/>
        <end position="1047"/>
    </location>
</feature>
<dbReference type="InterPro" id="IPR016035">
    <property type="entry name" value="Acyl_Trfase/lysoPLipase"/>
</dbReference>
<evidence type="ECO:0000256" key="2">
    <source>
        <dbReference type="ARBA" id="ARBA00022553"/>
    </source>
</evidence>
<dbReference type="PROSITE" id="PS00606">
    <property type="entry name" value="KS3_1"/>
    <property type="match status" value="1"/>
</dbReference>
<dbReference type="InterPro" id="IPR018201">
    <property type="entry name" value="Ketoacyl_synth_AS"/>
</dbReference>
<evidence type="ECO:0000256" key="1">
    <source>
        <dbReference type="ARBA" id="ARBA00022450"/>
    </source>
</evidence>
<dbReference type="InterPro" id="IPR009081">
    <property type="entry name" value="PP-bd_ACP"/>
</dbReference>
<dbReference type="SMART" id="SM00822">
    <property type="entry name" value="PKS_KR"/>
    <property type="match status" value="1"/>
</dbReference>
<dbReference type="InterPro" id="IPR011032">
    <property type="entry name" value="GroES-like_sf"/>
</dbReference>
<dbReference type="InterPro" id="IPR016039">
    <property type="entry name" value="Thiolase-like"/>
</dbReference>
<dbReference type="InterPro" id="IPR014043">
    <property type="entry name" value="Acyl_transferase_dom"/>
</dbReference>
<dbReference type="Pfam" id="PF00698">
    <property type="entry name" value="Acyl_transf_1"/>
    <property type="match status" value="1"/>
</dbReference>
<keyword evidence="4" id="KW-0521">NADP</keyword>
<dbReference type="InterPro" id="IPR013968">
    <property type="entry name" value="PKS_KR"/>
</dbReference>
<dbReference type="EMBL" id="JAGEOK010000047">
    <property type="protein sequence ID" value="MBO2444506.1"/>
    <property type="molecule type" value="Genomic_DNA"/>
</dbReference>
<dbReference type="Proteomes" id="UP000666915">
    <property type="component" value="Unassembled WGS sequence"/>
</dbReference>
<gene>
    <name evidence="11" type="ORF">J4557_44015</name>
</gene>
<dbReference type="InterPro" id="IPR036291">
    <property type="entry name" value="NAD(P)-bd_dom_sf"/>
</dbReference>
<dbReference type="Pfam" id="PF08240">
    <property type="entry name" value="ADH_N"/>
    <property type="match status" value="1"/>
</dbReference>
<dbReference type="SMART" id="SM00829">
    <property type="entry name" value="PKS_ER"/>
    <property type="match status" value="1"/>
</dbReference>
<evidence type="ECO:0000256" key="4">
    <source>
        <dbReference type="ARBA" id="ARBA00022857"/>
    </source>
</evidence>
<dbReference type="SMART" id="SM00825">
    <property type="entry name" value="PKS_KS"/>
    <property type="match status" value="1"/>
</dbReference>
<dbReference type="CDD" id="cd00833">
    <property type="entry name" value="PKS"/>
    <property type="match status" value="1"/>
</dbReference>
<dbReference type="InterPro" id="IPR036736">
    <property type="entry name" value="ACP-like_sf"/>
</dbReference>
<dbReference type="InterPro" id="IPR001227">
    <property type="entry name" value="Ac_transferase_dom_sf"/>
</dbReference>
<dbReference type="CDD" id="cd05195">
    <property type="entry name" value="enoyl_red"/>
    <property type="match status" value="1"/>
</dbReference>
<evidence type="ECO:0000259" key="10">
    <source>
        <dbReference type="PROSITE" id="PS52019"/>
    </source>
</evidence>
<dbReference type="Pfam" id="PF14765">
    <property type="entry name" value="PS-DH"/>
    <property type="match status" value="1"/>
</dbReference>
<comment type="caution">
    <text evidence="11">The sequence shown here is derived from an EMBL/GenBank/DDBJ whole genome shotgun (WGS) entry which is preliminary data.</text>
</comment>
<dbReference type="SUPFAM" id="SSF53901">
    <property type="entry name" value="Thiolase-like"/>
    <property type="match status" value="1"/>
</dbReference>
<dbReference type="InterPro" id="IPR020841">
    <property type="entry name" value="PKS_Beta-ketoAc_synthase_dom"/>
</dbReference>
<reference evidence="11 12" key="1">
    <citation type="submission" date="2021-03" db="EMBL/GenBank/DDBJ databases">
        <authorList>
            <person name="Kanchanasin P."/>
            <person name="Saeng-In P."/>
            <person name="Phongsopitanun W."/>
            <person name="Yuki M."/>
            <person name="Kudo T."/>
            <person name="Ohkuma M."/>
            <person name="Tanasupawat S."/>
        </authorList>
    </citation>
    <scope>NUCLEOTIDE SEQUENCE [LARGE SCALE GENOMIC DNA]</scope>
    <source>
        <strain evidence="11 12">L46</strain>
    </source>
</reference>
<keyword evidence="3" id="KW-0808">Transferase</keyword>
<dbReference type="InterPro" id="IPR029063">
    <property type="entry name" value="SAM-dependent_MTases_sf"/>
</dbReference>
<dbReference type="Gene3D" id="3.40.366.10">
    <property type="entry name" value="Malonyl-Coenzyme A Acyl Carrier Protein, domain 2"/>
    <property type="match status" value="1"/>
</dbReference>
<dbReference type="InterPro" id="IPR002364">
    <property type="entry name" value="Quin_OxRdtase/zeta-crystal_CS"/>
</dbReference>
<dbReference type="SUPFAM" id="SSF53335">
    <property type="entry name" value="S-adenosyl-L-methionine-dependent methyltransferases"/>
    <property type="match status" value="1"/>
</dbReference>
<dbReference type="PROSITE" id="PS52004">
    <property type="entry name" value="KS3_2"/>
    <property type="match status" value="1"/>
</dbReference>
<dbReference type="Gene3D" id="1.10.1200.10">
    <property type="entry name" value="ACP-like"/>
    <property type="match status" value="1"/>
</dbReference>
<dbReference type="Pfam" id="PF08242">
    <property type="entry name" value="Methyltransf_12"/>
    <property type="match status" value="1"/>
</dbReference>
<dbReference type="InterPro" id="IPR014030">
    <property type="entry name" value="Ketoacyl_synth_N"/>
</dbReference>
<dbReference type="InterPro" id="IPR020807">
    <property type="entry name" value="PKS_DH"/>
</dbReference>
<dbReference type="PANTHER" id="PTHR43775:SF37">
    <property type="entry name" value="SI:DKEY-61P9.11"/>
    <property type="match status" value="1"/>
</dbReference>
<feature type="domain" description="Ketosynthase family 3 (KS3)" evidence="9">
    <location>
        <begin position="15"/>
        <end position="437"/>
    </location>
</feature>
<accession>A0ABS3RE56</accession>
<feature type="active site" description="Proton donor; for dehydratase activity" evidence="7">
    <location>
        <position position="1117"/>
    </location>
</feature>
<dbReference type="PANTHER" id="PTHR43775">
    <property type="entry name" value="FATTY ACID SYNTHASE"/>
    <property type="match status" value="1"/>
</dbReference>
<dbReference type="Gene3D" id="3.40.47.10">
    <property type="match status" value="1"/>
</dbReference>
<feature type="region of interest" description="C-terminal hotdog fold" evidence="7">
    <location>
        <begin position="1059"/>
        <end position="1200"/>
    </location>
</feature>
<dbReference type="SUPFAM" id="SSF50129">
    <property type="entry name" value="GroES-like"/>
    <property type="match status" value="1"/>
</dbReference>
<dbReference type="SUPFAM" id="SSF47336">
    <property type="entry name" value="ACP-like"/>
    <property type="match status" value="1"/>
</dbReference>
<dbReference type="SMART" id="SM00823">
    <property type="entry name" value="PKS_PP"/>
    <property type="match status" value="1"/>
</dbReference>
<organism evidence="11 12">
    <name type="scientific">Actinomadura nitritigenes</name>
    <dbReference type="NCBI Taxonomy" id="134602"/>
    <lineage>
        <taxon>Bacteria</taxon>
        <taxon>Bacillati</taxon>
        <taxon>Actinomycetota</taxon>
        <taxon>Actinomycetes</taxon>
        <taxon>Streptosporangiales</taxon>
        <taxon>Thermomonosporaceae</taxon>
        <taxon>Actinomadura</taxon>
    </lineage>
</organism>
<dbReference type="Gene3D" id="3.30.70.3290">
    <property type="match status" value="1"/>
</dbReference>
<protein>
    <submittedName>
        <fullName evidence="11">SDR family NAD(P)-dependent oxidoreductase</fullName>
    </submittedName>
</protein>
<keyword evidence="6" id="KW-0012">Acyltransferase</keyword>
<dbReference type="Gene3D" id="3.40.50.720">
    <property type="entry name" value="NAD(P)-binding Rossmann-like Domain"/>
    <property type="match status" value="3"/>
</dbReference>
<dbReference type="InterPro" id="IPR032821">
    <property type="entry name" value="PKS_assoc"/>
</dbReference>
<dbReference type="Pfam" id="PF16197">
    <property type="entry name" value="KAsynt_C_assoc"/>
    <property type="match status" value="1"/>
</dbReference>
<dbReference type="Gene3D" id="3.10.129.110">
    <property type="entry name" value="Polyketide synthase dehydratase"/>
    <property type="match status" value="1"/>
</dbReference>
<dbReference type="InterPro" id="IPR049552">
    <property type="entry name" value="PKS_DH_N"/>
</dbReference>
<dbReference type="SMART" id="SM00826">
    <property type="entry name" value="PKS_DH"/>
    <property type="match status" value="1"/>
</dbReference>
<dbReference type="Pfam" id="PF21089">
    <property type="entry name" value="PKS_DH_N"/>
    <property type="match status" value="1"/>
</dbReference>
<dbReference type="SMART" id="SM00827">
    <property type="entry name" value="PKS_AT"/>
    <property type="match status" value="1"/>
</dbReference>
<dbReference type="InterPro" id="IPR049551">
    <property type="entry name" value="PKS_DH_C"/>
</dbReference>
<dbReference type="Pfam" id="PF00107">
    <property type="entry name" value="ADH_zinc_N"/>
    <property type="match status" value="1"/>
</dbReference>
<feature type="domain" description="PKS/mFAS DH" evidence="10">
    <location>
        <begin position="928"/>
        <end position="1200"/>
    </location>
</feature>
<proteinExistence type="predicted"/>
<evidence type="ECO:0000256" key="7">
    <source>
        <dbReference type="PROSITE-ProRule" id="PRU01363"/>
    </source>
</evidence>
<dbReference type="Pfam" id="PF08659">
    <property type="entry name" value="KR"/>
    <property type="match status" value="1"/>
</dbReference>
<dbReference type="CDD" id="cd02440">
    <property type="entry name" value="AdoMet_MTases"/>
    <property type="match status" value="1"/>
</dbReference>
<dbReference type="InterPro" id="IPR016036">
    <property type="entry name" value="Malonyl_transacylase_ACP-bd"/>
</dbReference>
<dbReference type="Gene3D" id="3.40.50.150">
    <property type="entry name" value="Vaccinia Virus protein VP39"/>
    <property type="match status" value="1"/>
</dbReference>
<dbReference type="InterPro" id="IPR013217">
    <property type="entry name" value="Methyltransf_12"/>
</dbReference>
<dbReference type="InterPro" id="IPR049900">
    <property type="entry name" value="PKS_mFAS_DH"/>
</dbReference>
<evidence type="ECO:0000259" key="9">
    <source>
        <dbReference type="PROSITE" id="PS52004"/>
    </source>
</evidence>
<evidence type="ECO:0000256" key="6">
    <source>
        <dbReference type="ARBA" id="ARBA00023315"/>
    </source>
</evidence>
<dbReference type="InterPro" id="IPR013149">
    <property type="entry name" value="ADH-like_C"/>
</dbReference>
<evidence type="ECO:0000313" key="12">
    <source>
        <dbReference type="Proteomes" id="UP000666915"/>
    </source>
</evidence>
<evidence type="ECO:0000256" key="3">
    <source>
        <dbReference type="ARBA" id="ARBA00022679"/>
    </source>
</evidence>
<evidence type="ECO:0000259" key="8">
    <source>
        <dbReference type="PROSITE" id="PS50075"/>
    </source>
</evidence>
<dbReference type="PROSITE" id="PS52019">
    <property type="entry name" value="PKS_MFAS_DH"/>
    <property type="match status" value="1"/>
</dbReference>
<sequence>MITDLAGTSNSSAPGGPVAVIGIGCRFPGGIRSLDDLWEALVGQRDLVGEVPADRFDAAQWVSEGRKHARKSYSGAGAFLEDVHSFDAAFFEISPKEAAQVDPQQRLLLECAVEAFDDAGIDPAVLRGSDTAVIAGAAMHDYEVLQARRVQPAPYSMSGIAMCNLANRVSYFFDLHGPSHTVDTACSSSLLAVHQACQLLNSGRSPVALAGGVNVLVSPYPYLGFSQASMLSPTGRCRPFSARADGFVRAEGAAVVLLKPLREAERDGDRVLGVILASEANADGRTMGLTLPSTRAQAALLERVYARAGVAPAEVAYVEAHGTGTQAGDPVECRALGQVLGQRRDGAPLPIGSLKSNMGHLESAAGVAGLCKAITVLREGRIPANLHADPLSDEIDFTGLGLEPVTALRPLSTDDRRVVGVSSFGFGGANVHVVMAPPPPSNAVTQDADLRAAVNVRAEAREAGAGPAGAVPRRLPVLVSARTRQALDEAAEQWAVRLEKADEEEFYDISYTSCRRRAQHERRMVVLADGPKEAAAGLRSFTERHTFPRAASAEAVRHGRVAFVFGGNASQWVGMGGELLAIDPLFEAEVRAADKVLSGLLGWSVCEELAEPADPARWARTEVAQPLLFAVQAGLVAALAGRGVRPSAVAGHSVGEVAAAYCAGALDLAAACRVIAERSRAQAPTAGMGRMAAAGLSPEQAARWITEQGHGDRICIAGVNAARDVTLAGDPQALAAFGETLEDRGLFFRDLGLDYAFHSPAMDALHEPLRSSLHGLAPAACVIPLVSTVTGDVVEGAMLDADYWWRNVREPVRFADAVHTLLGAHECDVLVEIGPHPVLAPYLRRISSRRPDPVAIVSTMRRDDSGVEALDTAHAQMLAAGARIAWDAIFPGPGRAVPLPSYPWQRERHWIGTPDWWSEAPDARPTGHQLLGTRQVAPTPSWSQELDVGRLGWPVDHHIGENAVLPAAAFADMGLSAGREVLDGPVEILGFGIERALVLRPDDAQVRLRLHTALSQDGTITMVSKDGDVGDWVEHARGRVRRLLRAAPPALEVPAPEALCPQAAERFYPAIARTGLRHGPAFQSVTSLQAAPGAVVAAYSARIDYGEAHVAHPAVLDAAIQLYYALWPELAQERKLYLPVRIEKIRCWRPMPRAGFLHARAIRADALETVWDVSVTGQDGEVALELLGCRTRRYDGARPAEPARLTEDLWAAPLPGVLPSAAPSPLPAPRDVLAACPPEPAADHGQARLHERLLDLTAHFTAQAVAGLLPGQDVFTLDDLFAAGVAAEHTMLVQTLIRTAAERDVLTCPAPGRWRVATEPRAAELFREALDDLTGQSAALHIWGVSGRNLAAVLRGEQDARELLCGMPDQLAARFSESFPLLRSQRRLAGRLLQTMLADWPSGRPLRVLEVGAGTGTVTASLLAHLPPRLTRYTFTDVTTACFPQAQGRFAGFDFVDYRTLDLDADPTGQGFTPGSFDLVIAGHTLSARRDPASALRRVADLLNDGGHLLALEFHAPLVPPLFEVLGSRPLLGGEQWESLLDECGFTGTVQTSDLDDSARAAHSVILTARRPRHRPVQPPSLPDADASGRWLVTELDNGGSLATELSRLVGAEAVTAYDDPTNWAKHLSEGPLGVVLVAGAAGPSAGQGVEQTVRHLAVLRALATAARDTTGLNLWIVTEGTPNLPLAASGTGLWGAARTLGNEQPHLKVRRIALEGPDPRVLAERLAQELAAGSDEDEVLLTCEGRFVTRVRPRPEASDPSSDRPYTLTLHSTGLQHRLAWRETPVREPGEGEVTVRVEAAGLNYRDVLVATGLVPAPDPARPLGLECAGVVTAVGAGVTALAPGDRVAIVATGCLASHVTVRADQTIPIPADLGFAEAATMPTVYLTVHHGLGHLARLAPGETLLVHGAAGGVGLAALQYARQIGARVIGTAGTPAKRDLLHLLGVEHVLDSRSLDFVEQVKELTGGHGVDVVLNSLAGEALIRGLELVKPYGRFVELGKQDILADRSLPLGAFAANLAFFSVDVSALFTAPTHLTTTHLEAITEAIRTGRYRPLPHRTFPAHRIEEAFDCLQHSRHIGKAVITFDEPVRLPRPATPSLDPDATYLIVGGLGGFGAATARNLAARGARHVTLISRRGPSTDEARTLLEELHALDTTVLALAADAADPEAMREVFARIDSCGRRLGGVVHAAMVLDDAPLTDLTDERVRTVLTPKTTAARLLDQLTRERRLDFFVVYSSVAALAGNIRQAAYVAANLELEALVRDRRRAGLPGLAVQWGAISDAGYVHRAGRADEMHRLGLGHLTAHDAVAALNQLLGDAEADVVAVGHIEGDLLRRVLPRLDAPRTATMLPSSTQRDDDDRVRLRDALATATAEEAAAIMQDTLTGLLARVLQTTPEHIDRSRRLDQLGADSLLTVEFAAAIRQVFDSEVSAMEILSSGTLPAIAHRLLNRLGYDRPAGGEQERPT</sequence>
<evidence type="ECO:0000256" key="5">
    <source>
        <dbReference type="ARBA" id="ARBA00023268"/>
    </source>
</evidence>
<dbReference type="Pfam" id="PF02801">
    <property type="entry name" value="Ketoacyl-synt_C"/>
    <property type="match status" value="1"/>
</dbReference>
<dbReference type="PROSITE" id="PS50075">
    <property type="entry name" value="CARRIER"/>
    <property type="match status" value="1"/>
</dbReference>
<dbReference type="InterPro" id="IPR050091">
    <property type="entry name" value="PKS_NRPS_Biosynth_Enz"/>
</dbReference>
<dbReference type="Pfam" id="PF00550">
    <property type="entry name" value="PP-binding"/>
    <property type="match status" value="1"/>
</dbReference>